<evidence type="ECO:0000313" key="3">
    <source>
        <dbReference type="EMBL" id="GAB1582005.1"/>
    </source>
</evidence>
<feature type="region of interest" description="Disordered" evidence="1">
    <location>
        <begin position="32"/>
        <end position="61"/>
    </location>
</feature>
<evidence type="ECO:0000313" key="4">
    <source>
        <dbReference type="Proteomes" id="UP001628091"/>
    </source>
</evidence>
<dbReference type="EMBL" id="BAAFZP010000001">
    <property type="protein sequence ID" value="GAB1582005.1"/>
    <property type="molecule type" value="Genomic_DNA"/>
</dbReference>
<protein>
    <submittedName>
        <fullName evidence="3">Uncharacterized protein</fullName>
    </submittedName>
</protein>
<name>A0ABQ0GZA4_9HYPH</name>
<feature type="chain" id="PRO_5046336855" evidence="2">
    <location>
        <begin position="32"/>
        <end position="192"/>
    </location>
</feature>
<evidence type="ECO:0000256" key="2">
    <source>
        <dbReference type="SAM" id="SignalP"/>
    </source>
</evidence>
<dbReference type="RefSeq" id="WP_407864734.1">
    <property type="nucleotide sequence ID" value="NZ_BAAFZP010000001.1"/>
</dbReference>
<dbReference type="Proteomes" id="UP001628091">
    <property type="component" value="Unassembled WGS sequence"/>
</dbReference>
<sequence length="192" mass="20953">MAQRINAGISRLPALGSAAILLMLLQGQALAQDAPQPSPEKQETAVPEQPAGPLSGYLDDRSSPEALIRSYYNAINRQEYARAYSYYSEEGREPDFEKYAKGYENTKSVTIALGKTEPEGAAGSIYWSLPLAIRSATNDGKEEVFTGCYTIRIANPTMQEAPPFQPMSIMTGSLTPSEKPLEESVPERCESP</sequence>
<evidence type="ECO:0000256" key="1">
    <source>
        <dbReference type="SAM" id="MobiDB-lite"/>
    </source>
</evidence>
<proteinExistence type="predicted"/>
<keyword evidence="2" id="KW-0732">Signal</keyword>
<gene>
    <name evidence="3" type="ORF">PPNSA23_19480</name>
</gene>
<reference evidence="3 4" key="1">
    <citation type="submission" date="2024-10" db="EMBL/GenBank/DDBJ databases">
        <title>Isolation, draft genome sequencing and identification of Phyllobacterium sp. NSA23, isolated from leaf soil.</title>
        <authorList>
            <person name="Akita H."/>
        </authorList>
    </citation>
    <scope>NUCLEOTIDE SEQUENCE [LARGE SCALE GENOMIC DNA]</scope>
    <source>
        <strain evidence="3 4">NSA23</strain>
    </source>
</reference>
<feature type="compositionally biased region" description="Basic and acidic residues" evidence="1">
    <location>
        <begin position="179"/>
        <end position="192"/>
    </location>
</feature>
<feature type="region of interest" description="Disordered" evidence="1">
    <location>
        <begin position="160"/>
        <end position="192"/>
    </location>
</feature>
<accession>A0ABQ0GZA4</accession>
<comment type="caution">
    <text evidence="3">The sequence shown here is derived from an EMBL/GenBank/DDBJ whole genome shotgun (WGS) entry which is preliminary data.</text>
</comment>
<keyword evidence="4" id="KW-1185">Reference proteome</keyword>
<feature type="signal peptide" evidence="2">
    <location>
        <begin position="1"/>
        <end position="31"/>
    </location>
</feature>
<organism evidence="3 4">
    <name type="scientific">Phyllobacterium phragmitis</name>
    <dbReference type="NCBI Taxonomy" id="2670329"/>
    <lineage>
        <taxon>Bacteria</taxon>
        <taxon>Pseudomonadati</taxon>
        <taxon>Pseudomonadota</taxon>
        <taxon>Alphaproteobacteria</taxon>
        <taxon>Hyphomicrobiales</taxon>
        <taxon>Phyllobacteriaceae</taxon>
        <taxon>Phyllobacterium</taxon>
    </lineage>
</organism>